<protein>
    <submittedName>
        <fullName evidence="1">(spotted green pufferfish) hypothetical protein</fullName>
    </submittedName>
</protein>
<accession>Q4SLX4</accession>
<comment type="caution">
    <text evidence="1">The sequence shown here is derived from an EMBL/GenBank/DDBJ whole genome shotgun (WGS) entry which is preliminary data.</text>
</comment>
<evidence type="ECO:0000313" key="1">
    <source>
        <dbReference type="EMBL" id="CAF98358.1"/>
    </source>
</evidence>
<name>Q4SLX4_TETNG</name>
<dbReference type="AlphaFoldDB" id="Q4SLX4"/>
<dbReference type="KEGG" id="tng:GSTEN00016027G001"/>
<gene>
    <name evidence="1" type="ORF">GSTENG00016027001</name>
</gene>
<organism evidence="1">
    <name type="scientific">Tetraodon nigroviridis</name>
    <name type="common">Spotted green pufferfish</name>
    <name type="synonym">Chelonodon nigroviridis</name>
    <dbReference type="NCBI Taxonomy" id="99883"/>
    <lineage>
        <taxon>Eukaryota</taxon>
        <taxon>Metazoa</taxon>
        <taxon>Chordata</taxon>
        <taxon>Craniata</taxon>
        <taxon>Vertebrata</taxon>
        <taxon>Euteleostomi</taxon>
        <taxon>Actinopterygii</taxon>
        <taxon>Neopterygii</taxon>
        <taxon>Teleostei</taxon>
        <taxon>Neoteleostei</taxon>
        <taxon>Acanthomorphata</taxon>
        <taxon>Eupercaria</taxon>
        <taxon>Tetraodontiformes</taxon>
        <taxon>Tetradontoidea</taxon>
        <taxon>Tetraodontidae</taxon>
        <taxon>Tetraodon</taxon>
    </lineage>
</organism>
<dbReference type="EMBL" id="CAAE01014555">
    <property type="protein sequence ID" value="CAF98358.1"/>
    <property type="molecule type" value="Genomic_DNA"/>
</dbReference>
<reference evidence="1" key="2">
    <citation type="submission" date="2004-02" db="EMBL/GenBank/DDBJ databases">
        <authorList>
            <consortium name="Genoscope"/>
            <consortium name="Whitehead Institute Centre for Genome Research"/>
        </authorList>
    </citation>
    <scope>NUCLEOTIDE SEQUENCE</scope>
</reference>
<sequence>MARQFAICCEKQTRNIQSAWRIRQNGTIAPARHEAGQSHRSQMLSPSLRWHANSIFIKVGSLFALSELIHGQDLYLLVGDRFSMCVKFY</sequence>
<reference evidence="1" key="1">
    <citation type="journal article" date="2004" name="Nature">
        <title>Genome duplication in the teleost fish Tetraodon nigroviridis reveals the early vertebrate proto-karyotype.</title>
        <authorList>
            <person name="Jaillon O."/>
            <person name="Aury J.-M."/>
            <person name="Brunet F."/>
            <person name="Petit J.-L."/>
            <person name="Stange-Thomann N."/>
            <person name="Mauceli E."/>
            <person name="Bouneau L."/>
            <person name="Fischer C."/>
            <person name="Ozouf-Costaz C."/>
            <person name="Bernot A."/>
            <person name="Nicaud S."/>
            <person name="Jaffe D."/>
            <person name="Fisher S."/>
            <person name="Lutfalla G."/>
            <person name="Dossat C."/>
            <person name="Segurens B."/>
            <person name="Dasilva C."/>
            <person name="Salanoubat M."/>
            <person name="Levy M."/>
            <person name="Boudet N."/>
            <person name="Castellano S."/>
            <person name="Anthouard V."/>
            <person name="Jubin C."/>
            <person name="Castelli V."/>
            <person name="Katinka M."/>
            <person name="Vacherie B."/>
            <person name="Biemont C."/>
            <person name="Skalli Z."/>
            <person name="Cattolico L."/>
            <person name="Poulain J."/>
            <person name="De Berardinis V."/>
            <person name="Cruaud C."/>
            <person name="Duprat S."/>
            <person name="Brottier P."/>
            <person name="Coutanceau J.-P."/>
            <person name="Gouzy J."/>
            <person name="Parra G."/>
            <person name="Lardier G."/>
            <person name="Chapple C."/>
            <person name="McKernan K.J."/>
            <person name="McEwan P."/>
            <person name="Bosak S."/>
            <person name="Kellis M."/>
            <person name="Volff J.-N."/>
            <person name="Guigo R."/>
            <person name="Zody M.C."/>
            <person name="Mesirov J."/>
            <person name="Lindblad-Toh K."/>
            <person name="Birren B."/>
            <person name="Nusbaum C."/>
            <person name="Kahn D."/>
            <person name="Robinson-Rechavi M."/>
            <person name="Laudet V."/>
            <person name="Schachter V."/>
            <person name="Quetier F."/>
            <person name="Saurin W."/>
            <person name="Scarpelli C."/>
            <person name="Wincker P."/>
            <person name="Lander E.S."/>
            <person name="Weissenbach J."/>
            <person name="Roest Crollius H."/>
        </authorList>
    </citation>
    <scope>NUCLEOTIDE SEQUENCE [LARGE SCALE GENOMIC DNA]</scope>
</reference>
<proteinExistence type="predicted"/>